<organism evidence="1">
    <name type="scientific">marine sediment metagenome</name>
    <dbReference type="NCBI Taxonomy" id="412755"/>
    <lineage>
        <taxon>unclassified sequences</taxon>
        <taxon>metagenomes</taxon>
        <taxon>ecological metagenomes</taxon>
    </lineage>
</organism>
<reference evidence="1" key="1">
    <citation type="journal article" date="2015" name="Nature">
        <title>Complex archaea that bridge the gap between prokaryotes and eukaryotes.</title>
        <authorList>
            <person name="Spang A."/>
            <person name="Saw J.H."/>
            <person name="Jorgensen S.L."/>
            <person name="Zaremba-Niedzwiedzka K."/>
            <person name="Martijn J."/>
            <person name="Lind A.E."/>
            <person name="van Eijk R."/>
            <person name="Schleper C."/>
            <person name="Guy L."/>
            <person name="Ettema T.J."/>
        </authorList>
    </citation>
    <scope>NUCLEOTIDE SEQUENCE</scope>
</reference>
<dbReference type="AlphaFoldDB" id="A0A0F9X0N1"/>
<evidence type="ECO:0000313" key="1">
    <source>
        <dbReference type="EMBL" id="KKN92306.1"/>
    </source>
</evidence>
<name>A0A0F9X0N1_9ZZZZ</name>
<protein>
    <submittedName>
        <fullName evidence="1">Uncharacterized protein</fullName>
    </submittedName>
</protein>
<gene>
    <name evidence="1" type="ORF">LCGC14_0207970</name>
</gene>
<proteinExistence type="predicted"/>
<comment type="caution">
    <text evidence="1">The sequence shown here is derived from an EMBL/GenBank/DDBJ whole genome shotgun (WGS) entry which is preliminary data.</text>
</comment>
<dbReference type="EMBL" id="LAZR01000095">
    <property type="protein sequence ID" value="KKN92306.1"/>
    <property type="molecule type" value="Genomic_DNA"/>
</dbReference>
<sequence>MKAIELLDKEELLLESEGWAVIHDSGTDYRTQHVYGSHEACTLSYNPNKPAPGDPKFYYGEYCWEIDCDPICLHCEAPVPDGIQAVVRLRNWGLEGGT</sequence>
<accession>A0A0F9X0N1</accession>